<dbReference type="Proteomes" id="UP000235371">
    <property type="component" value="Unassembled WGS sequence"/>
</dbReference>
<dbReference type="InParanoid" id="A0A2J6THC4"/>
<dbReference type="AlphaFoldDB" id="A0A2J6THC4"/>
<dbReference type="PROSITE" id="PS50011">
    <property type="entry name" value="PROTEIN_KINASE_DOM"/>
    <property type="match status" value="1"/>
</dbReference>
<proteinExistence type="predicted"/>
<dbReference type="SUPFAM" id="SSF56112">
    <property type="entry name" value="Protein kinase-like (PK-like)"/>
    <property type="match status" value="1"/>
</dbReference>
<dbReference type="OrthoDB" id="10252171at2759"/>
<dbReference type="GO" id="GO:0005524">
    <property type="term" value="F:ATP binding"/>
    <property type="evidence" value="ECO:0007669"/>
    <property type="project" value="InterPro"/>
</dbReference>
<dbReference type="EMBL" id="KZ613783">
    <property type="protein sequence ID" value="PMD62391.1"/>
    <property type="molecule type" value="Genomic_DNA"/>
</dbReference>
<accession>A0A2J6THC4</accession>
<protein>
    <recommendedName>
        <fullName evidence="1">Protein kinase domain-containing protein</fullName>
    </recommendedName>
</protein>
<dbReference type="InterPro" id="IPR011009">
    <property type="entry name" value="Kinase-like_dom_sf"/>
</dbReference>
<name>A0A2J6THC4_9HELO</name>
<dbReference type="GO" id="GO:0004672">
    <property type="term" value="F:protein kinase activity"/>
    <property type="evidence" value="ECO:0007669"/>
    <property type="project" value="InterPro"/>
</dbReference>
<feature type="domain" description="Protein kinase" evidence="1">
    <location>
        <begin position="1"/>
        <end position="91"/>
    </location>
</feature>
<dbReference type="GeneID" id="36580108"/>
<evidence type="ECO:0000313" key="2">
    <source>
        <dbReference type="EMBL" id="PMD62391.1"/>
    </source>
</evidence>
<evidence type="ECO:0000313" key="3">
    <source>
        <dbReference type="Proteomes" id="UP000235371"/>
    </source>
</evidence>
<evidence type="ECO:0000259" key="1">
    <source>
        <dbReference type="PROSITE" id="PS50011"/>
    </source>
</evidence>
<dbReference type="InterPro" id="IPR000719">
    <property type="entry name" value="Prot_kinase_dom"/>
</dbReference>
<keyword evidence="3" id="KW-1185">Reference proteome</keyword>
<sequence length="91" mass="10116">MHSESFAHQDQSQRCEFDDSKILVCLVITLQNILVMKASPPSWMKLGDLGQSKQAGGAKYHTVTGTRSYAAHEVRETTNTESLDYTNALDI</sequence>
<reference evidence="2" key="1">
    <citation type="submission" date="2016-04" db="EMBL/GenBank/DDBJ databases">
        <title>A degradative enzymes factory behind the ericoid mycorrhizal symbiosis.</title>
        <authorList>
            <consortium name="DOE Joint Genome Institute"/>
            <person name="Martino E."/>
            <person name="Morin E."/>
            <person name="Grelet G."/>
            <person name="Kuo A."/>
            <person name="Kohler A."/>
            <person name="Daghino S."/>
            <person name="Barry K."/>
            <person name="Choi C."/>
            <person name="Cichocki N."/>
            <person name="Clum A."/>
            <person name="Copeland A."/>
            <person name="Hainaut M."/>
            <person name="Haridas S."/>
            <person name="Labutti K."/>
            <person name="Lindquist E."/>
            <person name="Lipzen A."/>
            <person name="Khouja H.-R."/>
            <person name="Murat C."/>
            <person name="Ohm R."/>
            <person name="Olson A."/>
            <person name="Spatafora J."/>
            <person name="Veneault-Fourrey C."/>
            <person name="Henrissat B."/>
            <person name="Grigoriev I."/>
            <person name="Martin F."/>
            <person name="Perotto S."/>
        </authorList>
    </citation>
    <scope>NUCLEOTIDE SEQUENCE [LARGE SCALE GENOMIC DNA]</scope>
    <source>
        <strain evidence="2">E</strain>
    </source>
</reference>
<organism evidence="2 3">
    <name type="scientific">Hyaloscypha bicolor E</name>
    <dbReference type="NCBI Taxonomy" id="1095630"/>
    <lineage>
        <taxon>Eukaryota</taxon>
        <taxon>Fungi</taxon>
        <taxon>Dikarya</taxon>
        <taxon>Ascomycota</taxon>
        <taxon>Pezizomycotina</taxon>
        <taxon>Leotiomycetes</taxon>
        <taxon>Helotiales</taxon>
        <taxon>Hyaloscyphaceae</taxon>
        <taxon>Hyaloscypha</taxon>
        <taxon>Hyaloscypha bicolor</taxon>
    </lineage>
</organism>
<dbReference type="Gene3D" id="1.10.510.10">
    <property type="entry name" value="Transferase(Phosphotransferase) domain 1"/>
    <property type="match status" value="1"/>
</dbReference>
<gene>
    <name evidence="2" type="ORF">K444DRAFT_340936</name>
</gene>
<dbReference type="RefSeq" id="XP_024739295.1">
    <property type="nucleotide sequence ID" value="XM_024872026.1"/>
</dbReference>